<evidence type="ECO:0000256" key="3">
    <source>
        <dbReference type="ARBA" id="ARBA00022553"/>
    </source>
</evidence>
<dbReference type="PANTHER" id="PTHR45630">
    <property type="entry name" value="CATION-TRANSPORTING ATPASE-RELATED"/>
    <property type="match status" value="1"/>
</dbReference>
<dbReference type="InterPro" id="IPR036412">
    <property type="entry name" value="HAD-like_sf"/>
</dbReference>
<dbReference type="InterPro" id="IPR001757">
    <property type="entry name" value="P_typ_ATPase"/>
</dbReference>
<evidence type="ECO:0000256" key="5">
    <source>
        <dbReference type="ARBA" id="ARBA00022723"/>
    </source>
</evidence>
<dbReference type="InterPro" id="IPR008250">
    <property type="entry name" value="ATPase_P-typ_transduc_dom_A_sf"/>
</dbReference>
<dbReference type="GO" id="GO:0019829">
    <property type="term" value="F:ATPase-coupled monoatomic cation transmembrane transporter activity"/>
    <property type="evidence" value="ECO:0007669"/>
    <property type="project" value="UniProtKB-UniRule"/>
</dbReference>
<keyword evidence="6 13" id="KW-0547">Nucleotide-binding</keyword>
<comment type="similarity">
    <text evidence="2 13">Belongs to the cation transport ATPase (P-type) (TC 3.A.3) family. Type V subfamily.</text>
</comment>
<dbReference type="AlphaFoldDB" id="A0A1D1VV56"/>
<evidence type="ECO:0000313" key="18">
    <source>
        <dbReference type="Proteomes" id="UP000186922"/>
    </source>
</evidence>
<evidence type="ECO:0000256" key="6">
    <source>
        <dbReference type="ARBA" id="ARBA00022741"/>
    </source>
</evidence>
<dbReference type="SUPFAM" id="SSF81665">
    <property type="entry name" value="Calcium ATPase, transmembrane domain M"/>
    <property type="match status" value="1"/>
</dbReference>
<dbReference type="InterPro" id="IPR059000">
    <property type="entry name" value="ATPase_P-type_domA"/>
</dbReference>
<evidence type="ECO:0000256" key="13">
    <source>
        <dbReference type="RuleBase" id="RU362082"/>
    </source>
</evidence>
<dbReference type="GO" id="GO:0005524">
    <property type="term" value="F:ATP binding"/>
    <property type="evidence" value="ECO:0007669"/>
    <property type="project" value="UniProtKB-UniRule"/>
</dbReference>
<dbReference type="OrthoDB" id="48943at2759"/>
<evidence type="ECO:0000256" key="7">
    <source>
        <dbReference type="ARBA" id="ARBA00022840"/>
    </source>
</evidence>
<dbReference type="STRING" id="947166.A0A1D1VV56"/>
<dbReference type="SFLD" id="SFLDS00003">
    <property type="entry name" value="Haloacid_Dehalogenase"/>
    <property type="match status" value="1"/>
</dbReference>
<keyword evidence="5 13" id="KW-0479">Metal-binding</keyword>
<evidence type="ECO:0000256" key="4">
    <source>
        <dbReference type="ARBA" id="ARBA00022692"/>
    </source>
</evidence>
<dbReference type="SUPFAM" id="SSF81653">
    <property type="entry name" value="Calcium ATPase, transduction domain A"/>
    <property type="match status" value="1"/>
</dbReference>
<dbReference type="GO" id="GO:0016020">
    <property type="term" value="C:membrane"/>
    <property type="evidence" value="ECO:0007669"/>
    <property type="project" value="UniProtKB-SubCell"/>
</dbReference>
<comment type="subcellular location">
    <subcellularLocation>
        <location evidence="1 13">Membrane</location>
        <topology evidence="1 13">Multi-pass membrane protein</topology>
    </subcellularLocation>
</comment>
<comment type="catalytic activity">
    <reaction evidence="12 13">
        <text>ATP + H2O = ADP + phosphate + H(+)</text>
        <dbReference type="Rhea" id="RHEA:13065"/>
        <dbReference type="ChEBI" id="CHEBI:15377"/>
        <dbReference type="ChEBI" id="CHEBI:15378"/>
        <dbReference type="ChEBI" id="CHEBI:30616"/>
        <dbReference type="ChEBI" id="CHEBI:43474"/>
        <dbReference type="ChEBI" id="CHEBI:456216"/>
    </reaction>
</comment>
<dbReference type="SFLD" id="SFLDF00027">
    <property type="entry name" value="p-type_atpase"/>
    <property type="match status" value="1"/>
</dbReference>
<dbReference type="Pfam" id="PF13246">
    <property type="entry name" value="Cation_ATPase"/>
    <property type="match status" value="1"/>
</dbReference>
<comment type="caution">
    <text evidence="17">The sequence shown here is derived from an EMBL/GenBank/DDBJ whole genome shotgun (WGS) entry which is preliminary data.</text>
</comment>
<feature type="transmembrane region" description="Helical" evidence="13">
    <location>
        <begin position="1133"/>
        <end position="1158"/>
    </location>
</feature>
<dbReference type="InterPro" id="IPR006544">
    <property type="entry name" value="P-type_TPase_V"/>
</dbReference>
<dbReference type="SUPFAM" id="SSF81660">
    <property type="entry name" value="Metal cation-transporting ATPase, ATP-binding domain N"/>
    <property type="match status" value="1"/>
</dbReference>
<feature type="transmembrane region" description="Helical" evidence="13">
    <location>
        <begin position="1090"/>
        <end position="1113"/>
    </location>
</feature>
<keyword evidence="3" id="KW-0597">Phosphoprotein</keyword>
<dbReference type="PRINTS" id="PR00119">
    <property type="entry name" value="CATATPASE"/>
</dbReference>
<dbReference type="EC" id="7.2.2.-" evidence="13"/>
<feature type="domain" description="P-type ATPase A" evidence="14">
    <location>
        <begin position="260"/>
        <end position="378"/>
    </location>
</feature>
<dbReference type="NCBIfam" id="TIGR01494">
    <property type="entry name" value="ATPase_P-type"/>
    <property type="match status" value="1"/>
</dbReference>
<dbReference type="GO" id="GO:0015203">
    <property type="term" value="F:polyamine transmembrane transporter activity"/>
    <property type="evidence" value="ECO:0007669"/>
    <property type="project" value="TreeGrafter"/>
</dbReference>
<dbReference type="FunFam" id="1.20.1110.10:FF:000023">
    <property type="entry name" value="Cation-transporting ATPase"/>
    <property type="match status" value="1"/>
</dbReference>
<feature type="transmembrane region" description="Helical" evidence="13">
    <location>
        <begin position="32"/>
        <end position="51"/>
    </location>
</feature>
<dbReference type="Pfam" id="PF00122">
    <property type="entry name" value="E1-E2_ATPase"/>
    <property type="match status" value="1"/>
</dbReference>
<dbReference type="Gene3D" id="2.70.150.10">
    <property type="entry name" value="Calcium-transporting ATPase, cytoplasmic transduction domain A"/>
    <property type="match status" value="1"/>
</dbReference>
<evidence type="ECO:0000256" key="11">
    <source>
        <dbReference type="ARBA" id="ARBA00023136"/>
    </source>
</evidence>
<evidence type="ECO:0000313" key="17">
    <source>
        <dbReference type="EMBL" id="GAV04816.1"/>
    </source>
</evidence>
<evidence type="ECO:0000259" key="16">
    <source>
        <dbReference type="Pfam" id="PF12409"/>
    </source>
</evidence>
<dbReference type="SFLD" id="SFLDG00002">
    <property type="entry name" value="C1.7:_P-type_atpase_like"/>
    <property type="match status" value="1"/>
</dbReference>
<keyword evidence="18" id="KW-1185">Reference proteome</keyword>
<dbReference type="InterPro" id="IPR023298">
    <property type="entry name" value="ATPase_P-typ_TM_dom_sf"/>
</dbReference>
<protein>
    <recommendedName>
        <fullName evidence="13">Cation-transporting ATPase</fullName>
        <ecNumber evidence="13">7.2.2.-</ecNumber>
    </recommendedName>
</protein>
<evidence type="ECO:0000259" key="15">
    <source>
        <dbReference type="Pfam" id="PF00690"/>
    </source>
</evidence>
<feature type="transmembrane region" description="Helical" evidence="13">
    <location>
        <begin position="224"/>
        <end position="244"/>
    </location>
</feature>
<feature type="transmembrane region" description="Helical" evidence="13">
    <location>
        <begin position="965"/>
        <end position="984"/>
    </location>
</feature>
<evidence type="ECO:0000256" key="12">
    <source>
        <dbReference type="ARBA" id="ARBA00049360"/>
    </source>
</evidence>
<evidence type="ECO:0000256" key="9">
    <source>
        <dbReference type="ARBA" id="ARBA00022967"/>
    </source>
</evidence>
<dbReference type="GO" id="GO:0140358">
    <property type="term" value="F:P-type transmembrane transporter activity"/>
    <property type="evidence" value="ECO:0007669"/>
    <property type="project" value="InterPro"/>
</dbReference>
<dbReference type="InterPro" id="IPR018303">
    <property type="entry name" value="ATPase_P-typ_P_site"/>
</dbReference>
<dbReference type="InterPro" id="IPR023299">
    <property type="entry name" value="ATPase_P-typ_cyto_dom_N"/>
</dbReference>
<dbReference type="NCBIfam" id="TIGR01657">
    <property type="entry name" value="P-ATPase-V"/>
    <property type="match status" value="1"/>
</dbReference>
<dbReference type="InterPro" id="IPR023214">
    <property type="entry name" value="HAD_sf"/>
</dbReference>
<dbReference type="Pfam" id="PF12409">
    <property type="entry name" value="P5-ATPase"/>
    <property type="match status" value="1"/>
</dbReference>
<dbReference type="Gene3D" id="3.40.1110.10">
    <property type="entry name" value="Calcium-transporting ATPase, cytoplasmic domain N"/>
    <property type="match status" value="1"/>
</dbReference>
<keyword evidence="9 13" id="KW-1278">Translocase</keyword>
<feature type="transmembrane region" description="Helical" evidence="13">
    <location>
        <begin position="996"/>
        <end position="1017"/>
    </location>
</feature>
<dbReference type="InterPro" id="IPR044492">
    <property type="entry name" value="P_typ_ATPase_HD_dom"/>
</dbReference>
<dbReference type="InterPro" id="IPR004014">
    <property type="entry name" value="ATPase_P-typ_cation-transptr_N"/>
</dbReference>
<keyword evidence="11 13" id="KW-0472">Membrane</keyword>
<sequence length="1216" mass="135085">MAAGRMDGIVLNPGQDDLMYVEPYEKSLPKKIVVWIAIVLTGGILGLVFFWRRDWYAKATGRLTSIQRANLLVLRDTYHDFFVSEVHDMALRTRFYKKPPKGSIQEHAPLTTPSFESKGEFENAKLLRFFDCKRVRYIWNTSTAQFVKLLGIPDEVPLGYFDGDRANGLDDLTRSQRLKLFGLNDIAVKVDPIWKLFVKEGLTVFYMFQLFSIILWYIEPYTVYASVIVAISVLSLTSQVFLTYRQQHALKKRVQDYDNVKILKSDGNTAMVPSETLVPGDIILIPTNGGKVVCDAVLLTGQCIVNESSLTGESVPVSKVAVSSADKDQLFTVRAYTRNMISCGSKILQSRGADGQLAKAMVIRTGFMTSKGELIRSIMYFRNIDFQFQNQTYWYIGALAVMAVIGMIYAIIVLKRTPGIEDSEITIRALDLVTIVVPPALPAALTVGIVFSQWRLGKLKIFCISPRTINMCGLVDLVCFDKTGTLTEDGLELRSVLPAAVPKNPNNENHRFREDKTDVQYSDNEEPMVRAMAACHSLSLMTEYESDVSTGKLQTAKLIGDPLDLIMFEVTQWKVIEEAYPPFGSSIVRIVHSPFARRESSAKADRGVEGLVLIREFPFSSAQQRMGVVVYNTIATKFESFVKGSTEKVVSLCDRNTVPSDCMARLEEFSSQGNRVIALAWKPLPTSSFEEARKVSKAEAESNLTFVGLVVFENRIKPDSPSVIEELTKADIRTVMLTGDNMHTAISIARSCGIVHPEDQVAIVEADQAHVNFNKIRSHGEALLSNGTSANGHLNKAFSYDSQTSVTSNEAEKAVSKEVLALTGDTLQIIRTSHPHLLQQIILQGTVFARVSPLEKQFMVEQFQSVGYQVAMCGDGANDVGALRAAHAGISLSESEAAAAAPFTSTNPSIACVPLVLREGRCALVTFFGIFFLMATYSMSQFISCLLVYWTGVTLTDWQFLYEDLFELTILAIVIAFAEPFHHLSRDPAPSSLKSFPALFSLLGHVTLIMAAQIIAFKVVQTLPCDLSALPNDTTAENGTGSEISMTAGKPLWGTGCETYAVWTVGTIQIVVLSFIFAKGAPYRRPFYTNYLHVICGVGMILFDLVCMLGPTYPILSVYEMSKPADSVFGSRFIFLGIIIGYAILAAFFQYVIIDLLVTRWLNKSHRFRHWRSETRADVEERLRESIMSRYASANLTYRNLAFSSDTDLTKSSAHH</sequence>
<feature type="transmembrane region" description="Helical" evidence="13">
    <location>
        <begin position="432"/>
        <end position="451"/>
    </location>
</feature>
<feature type="domain" description="P5B-type ATPase N-terminal" evidence="16">
    <location>
        <begin position="15"/>
        <end position="140"/>
    </location>
</feature>
<keyword evidence="8 13" id="KW-0460">Magnesium</keyword>
<dbReference type="Proteomes" id="UP000186922">
    <property type="component" value="Unassembled WGS sequence"/>
</dbReference>
<keyword evidence="7 13" id="KW-0067">ATP-binding</keyword>
<dbReference type="EMBL" id="BDGG01000011">
    <property type="protein sequence ID" value="GAV04816.1"/>
    <property type="molecule type" value="Genomic_DNA"/>
</dbReference>
<accession>A0A1D1VV56</accession>
<feature type="transmembrane region" description="Helical" evidence="13">
    <location>
        <begin position="924"/>
        <end position="950"/>
    </location>
</feature>
<feature type="transmembrane region" description="Helical" evidence="13">
    <location>
        <begin position="392"/>
        <end position="412"/>
    </location>
</feature>
<keyword evidence="10 13" id="KW-1133">Transmembrane helix</keyword>
<feature type="domain" description="Cation-transporting P-type ATPase N-terminal" evidence="15">
    <location>
        <begin position="161"/>
        <end position="216"/>
    </location>
</feature>
<feature type="transmembrane region" description="Helical" evidence="13">
    <location>
        <begin position="201"/>
        <end position="218"/>
    </location>
</feature>
<evidence type="ECO:0000259" key="14">
    <source>
        <dbReference type="Pfam" id="PF00122"/>
    </source>
</evidence>
<keyword evidence="4 13" id="KW-0812">Transmembrane</keyword>
<gene>
    <name evidence="17" type="primary">RvY_15037-1</name>
    <name evidence="17" type="synonym">RvY_15037.1</name>
    <name evidence="17" type="ORF">RvY_15037</name>
</gene>
<evidence type="ECO:0000256" key="10">
    <source>
        <dbReference type="ARBA" id="ARBA00022989"/>
    </source>
</evidence>
<evidence type="ECO:0000256" key="1">
    <source>
        <dbReference type="ARBA" id="ARBA00004141"/>
    </source>
</evidence>
<dbReference type="Pfam" id="PF00690">
    <property type="entry name" value="Cation_ATPase_N"/>
    <property type="match status" value="1"/>
</dbReference>
<dbReference type="GO" id="GO:0016887">
    <property type="term" value="F:ATP hydrolysis activity"/>
    <property type="evidence" value="ECO:0007669"/>
    <property type="project" value="InterPro"/>
</dbReference>
<evidence type="ECO:0000256" key="8">
    <source>
        <dbReference type="ARBA" id="ARBA00022842"/>
    </source>
</evidence>
<dbReference type="PROSITE" id="PS00154">
    <property type="entry name" value="ATPASE_E1_E2"/>
    <property type="match status" value="1"/>
</dbReference>
<dbReference type="PANTHER" id="PTHR45630:SF8">
    <property type="entry name" value="CATION-TRANSPORTING ATPASE"/>
    <property type="match status" value="1"/>
</dbReference>
<dbReference type="GO" id="GO:0046872">
    <property type="term" value="F:metal ion binding"/>
    <property type="evidence" value="ECO:0007669"/>
    <property type="project" value="UniProtKB-UniRule"/>
</dbReference>
<evidence type="ECO:0000256" key="2">
    <source>
        <dbReference type="ARBA" id="ARBA00006000"/>
    </source>
</evidence>
<dbReference type="Gene3D" id="3.40.50.1000">
    <property type="entry name" value="HAD superfamily/HAD-like"/>
    <property type="match status" value="1"/>
</dbReference>
<proteinExistence type="inferred from homology"/>
<organism evidence="17 18">
    <name type="scientific">Ramazzottius varieornatus</name>
    <name type="common">Water bear</name>
    <name type="synonym">Tardigrade</name>
    <dbReference type="NCBI Taxonomy" id="947166"/>
    <lineage>
        <taxon>Eukaryota</taxon>
        <taxon>Metazoa</taxon>
        <taxon>Ecdysozoa</taxon>
        <taxon>Tardigrada</taxon>
        <taxon>Eutardigrada</taxon>
        <taxon>Parachela</taxon>
        <taxon>Hypsibioidea</taxon>
        <taxon>Ramazzottiidae</taxon>
        <taxon>Ramazzottius</taxon>
    </lineage>
</organism>
<dbReference type="SUPFAM" id="SSF56784">
    <property type="entry name" value="HAD-like"/>
    <property type="match status" value="1"/>
</dbReference>
<dbReference type="FunFam" id="3.40.50.1000:FF:000068">
    <property type="entry name" value="Cation-transporting ATPase"/>
    <property type="match status" value="1"/>
</dbReference>
<feature type="transmembrane region" description="Helical" evidence="13">
    <location>
        <begin position="1060"/>
        <end position="1078"/>
    </location>
</feature>
<dbReference type="InterPro" id="IPR047819">
    <property type="entry name" value="P5A-ATPase_N"/>
</dbReference>
<reference evidence="17 18" key="1">
    <citation type="journal article" date="2016" name="Nat. Commun.">
        <title>Extremotolerant tardigrade genome and improved radiotolerance of human cultured cells by tardigrade-unique protein.</title>
        <authorList>
            <person name="Hashimoto T."/>
            <person name="Horikawa D.D."/>
            <person name="Saito Y."/>
            <person name="Kuwahara H."/>
            <person name="Kozuka-Hata H."/>
            <person name="Shin-I T."/>
            <person name="Minakuchi Y."/>
            <person name="Ohishi K."/>
            <person name="Motoyama A."/>
            <person name="Aizu T."/>
            <person name="Enomoto A."/>
            <person name="Kondo K."/>
            <person name="Tanaka S."/>
            <person name="Hara Y."/>
            <person name="Koshikawa S."/>
            <person name="Sagara H."/>
            <person name="Miura T."/>
            <person name="Yokobori S."/>
            <person name="Miyagawa K."/>
            <person name="Suzuki Y."/>
            <person name="Kubo T."/>
            <person name="Oyama M."/>
            <person name="Kohara Y."/>
            <person name="Fujiyama A."/>
            <person name="Arakawa K."/>
            <person name="Katayama T."/>
            <person name="Toyoda A."/>
            <person name="Kunieda T."/>
        </authorList>
    </citation>
    <scope>NUCLEOTIDE SEQUENCE [LARGE SCALE GENOMIC DNA]</scope>
    <source>
        <strain evidence="17 18">YOKOZUNA-1</strain>
    </source>
</reference>
<name>A0A1D1VV56_RAMVA</name>
<dbReference type="GO" id="GO:0006874">
    <property type="term" value="P:intracellular calcium ion homeostasis"/>
    <property type="evidence" value="ECO:0007669"/>
    <property type="project" value="TreeGrafter"/>
</dbReference>